<evidence type="ECO:0000256" key="2">
    <source>
        <dbReference type="ARBA" id="ARBA00010992"/>
    </source>
</evidence>
<organism evidence="11 12">
    <name type="scientific">Calocera viscosa (strain TUFC12733)</name>
    <dbReference type="NCBI Taxonomy" id="1330018"/>
    <lineage>
        <taxon>Eukaryota</taxon>
        <taxon>Fungi</taxon>
        <taxon>Dikarya</taxon>
        <taxon>Basidiomycota</taxon>
        <taxon>Agaricomycotina</taxon>
        <taxon>Dacrymycetes</taxon>
        <taxon>Dacrymycetales</taxon>
        <taxon>Dacrymycetaceae</taxon>
        <taxon>Calocera</taxon>
    </lineage>
</organism>
<dbReference type="InterPro" id="IPR003663">
    <property type="entry name" value="Sugar/inositol_transpt"/>
</dbReference>
<feature type="domain" description="Major facilitator superfamily (MFS) profile" evidence="10">
    <location>
        <begin position="32"/>
        <end position="469"/>
    </location>
</feature>
<dbReference type="Gene3D" id="1.20.1250.20">
    <property type="entry name" value="MFS general substrate transporter like domains"/>
    <property type="match status" value="1"/>
</dbReference>
<dbReference type="NCBIfam" id="TIGR00879">
    <property type="entry name" value="SP"/>
    <property type="match status" value="1"/>
</dbReference>
<gene>
    <name evidence="11" type="ORF">CALVIDRAFT_517190</name>
</gene>
<reference evidence="11 12" key="1">
    <citation type="journal article" date="2016" name="Mol. Biol. Evol.">
        <title>Comparative Genomics of Early-Diverging Mushroom-Forming Fungi Provides Insights into the Origins of Lignocellulose Decay Capabilities.</title>
        <authorList>
            <person name="Nagy L.G."/>
            <person name="Riley R."/>
            <person name="Tritt A."/>
            <person name="Adam C."/>
            <person name="Daum C."/>
            <person name="Floudas D."/>
            <person name="Sun H."/>
            <person name="Yadav J.S."/>
            <person name="Pangilinan J."/>
            <person name="Larsson K.H."/>
            <person name="Matsuura K."/>
            <person name="Barry K."/>
            <person name="Labutti K."/>
            <person name="Kuo R."/>
            <person name="Ohm R.A."/>
            <person name="Bhattacharya S.S."/>
            <person name="Shirouzu T."/>
            <person name="Yoshinaga Y."/>
            <person name="Martin F.M."/>
            <person name="Grigoriev I.V."/>
            <person name="Hibbett D.S."/>
        </authorList>
    </citation>
    <scope>NUCLEOTIDE SEQUENCE [LARGE SCALE GENOMIC DNA]</scope>
    <source>
        <strain evidence="11 12">TUFC12733</strain>
    </source>
</reference>
<dbReference type="PROSITE" id="PS00216">
    <property type="entry name" value="SUGAR_TRANSPORT_1"/>
    <property type="match status" value="1"/>
</dbReference>
<dbReference type="PROSITE" id="PS50850">
    <property type="entry name" value="MFS"/>
    <property type="match status" value="1"/>
</dbReference>
<dbReference type="InterPro" id="IPR050360">
    <property type="entry name" value="MFS_Sugar_Transporters"/>
</dbReference>
<feature type="transmembrane region" description="Helical" evidence="9">
    <location>
        <begin position="446"/>
        <end position="465"/>
    </location>
</feature>
<evidence type="ECO:0000256" key="1">
    <source>
        <dbReference type="ARBA" id="ARBA00004141"/>
    </source>
</evidence>
<keyword evidence="4 9" id="KW-0812">Transmembrane</keyword>
<dbReference type="GO" id="GO:0005351">
    <property type="term" value="F:carbohydrate:proton symporter activity"/>
    <property type="evidence" value="ECO:0007669"/>
    <property type="project" value="TreeGrafter"/>
</dbReference>
<comment type="subcellular location">
    <subcellularLocation>
        <location evidence="1">Membrane</location>
        <topology evidence="1">Multi-pass membrane protein</topology>
    </subcellularLocation>
</comment>
<dbReference type="AlphaFoldDB" id="A0A167KK01"/>
<dbReference type="PRINTS" id="PR00171">
    <property type="entry name" value="SUGRTRNSPORT"/>
</dbReference>
<keyword evidence="3 8" id="KW-0813">Transport</keyword>
<dbReference type="InterPro" id="IPR005828">
    <property type="entry name" value="MFS_sugar_transport-like"/>
</dbReference>
<feature type="transmembrane region" description="Helical" evidence="9">
    <location>
        <begin position="382"/>
        <end position="404"/>
    </location>
</feature>
<comment type="catalytic activity">
    <reaction evidence="7">
        <text>myo-inositol(out) + H(+)(out) = myo-inositol(in) + H(+)(in)</text>
        <dbReference type="Rhea" id="RHEA:60364"/>
        <dbReference type="ChEBI" id="CHEBI:15378"/>
        <dbReference type="ChEBI" id="CHEBI:17268"/>
    </reaction>
</comment>
<dbReference type="FunFam" id="1.20.1250.20:FF:000134">
    <property type="entry name" value="MFS sugar transporter protein"/>
    <property type="match status" value="1"/>
</dbReference>
<evidence type="ECO:0000256" key="9">
    <source>
        <dbReference type="SAM" id="Phobius"/>
    </source>
</evidence>
<protein>
    <submittedName>
        <fullName evidence="11">General substrate transporter</fullName>
    </submittedName>
</protein>
<accession>A0A167KK01</accession>
<dbReference type="EMBL" id="KV417293">
    <property type="protein sequence ID" value="KZO94720.1"/>
    <property type="molecule type" value="Genomic_DNA"/>
</dbReference>
<evidence type="ECO:0000256" key="3">
    <source>
        <dbReference type="ARBA" id="ARBA00022448"/>
    </source>
</evidence>
<dbReference type="GO" id="GO:0016020">
    <property type="term" value="C:membrane"/>
    <property type="evidence" value="ECO:0007669"/>
    <property type="project" value="UniProtKB-SubCell"/>
</dbReference>
<dbReference type="SUPFAM" id="SSF103473">
    <property type="entry name" value="MFS general substrate transporter"/>
    <property type="match status" value="1"/>
</dbReference>
<dbReference type="InterPro" id="IPR020846">
    <property type="entry name" value="MFS_dom"/>
</dbReference>
<keyword evidence="12" id="KW-1185">Reference proteome</keyword>
<sequence length="543" mass="60139">MVQAGDTSHYRQYIPEGFAWYRNKNLWYLQAWILLYLLGNFANGFDGALVNGLQILPEWQTYFNHPTGSTLGLLGAIQNIGSLGSIPVAPLWNDYFGRRKTVMLGGAMMLTGAALQAGSKNVNWFIGGRCLLGFGGGFNNNADPLMVIELCFPSHRAPIAGSYNSIVNIGSIAAAAATFGTYYMAGQWSWRLPLLIQVIPTSIQWCLIMFGPESPRWLMGKGKETEALRVLARYHGNGDEHDPLVLYEFEEIKNAIIKERAQKRYGWTHLFNSPGMRRRSFTMMALAVCGQWSGNSMVSYYLNQVLTTVGLTDKPSQLGINVGLSVWNFACGFFAGFNADRFGRRPIFLVSIVGMLITFVCVTICSAEYVQAGSVAAGKLTVLFIFLFTGFYALGWASVLLLYVTEIVPFSLRSKGHSLFAITQASMQVFNQYVNPIAFSSIGWKYYIVFDCFIVVIGVFVYFCIPETKGHTLEETALMFDGPEAVAELQKMAEEQAALDRGLDEAHIIAHDRTKQEIAGSSLDDKDSVEHREVADALQGARA</sequence>
<feature type="transmembrane region" description="Helical" evidence="9">
    <location>
        <begin position="318"/>
        <end position="335"/>
    </location>
</feature>
<dbReference type="PANTHER" id="PTHR48022:SF64">
    <property type="entry name" value="MAJOR FACILITATOR SUPERFAMILY (MFS) PROFILE DOMAIN-CONTAINING PROTEIN"/>
    <property type="match status" value="1"/>
</dbReference>
<dbReference type="InterPro" id="IPR005829">
    <property type="entry name" value="Sugar_transporter_CS"/>
</dbReference>
<evidence type="ECO:0000259" key="10">
    <source>
        <dbReference type="PROSITE" id="PS50850"/>
    </source>
</evidence>
<evidence type="ECO:0000256" key="8">
    <source>
        <dbReference type="RuleBase" id="RU003346"/>
    </source>
</evidence>
<evidence type="ECO:0000256" key="4">
    <source>
        <dbReference type="ARBA" id="ARBA00022692"/>
    </source>
</evidence>
<comment type="similarity">
    <text evidence="2 8">Belongs to the major facilitator superfamily. Sugar transporter (TC 2.A.1.1) family.</text>
</comment>
<feature type="transmembrane region" description="Helical" evidence="9">
    <location>
        <begin position="26"/>
        <end position="45"/>
    </location>
</feature>
<evidence type="ECO:0000313" key="11">
    <source>
        <dbReference type="EMBL" id="KZO94720.1"/>
    </source>
</evidence>
<evidence type="ECO:0000313" key="12">
    <source>
        <dbReference type="Proteomes" id="UP000076738"/>
    </source>
</evidence>
<dbReference type="PANTHER" id="PTHR48022">
    <property type="entry name" value="PLASTIDIC GLUCOSE TRANSPORTER 4"/>
    <property type="match status" value="1"/>
</dbReference>
<dbReference type="InterPro" id="IPR036259">
    <property type="entry name" value="MFS_trans_sf"/>
</dbReference>
<proteinExistence type="inferred from homology"/>
<dbReference type="Pfam" id="PF00083">
    <property type="entry name" value="Sugar_tr"/>
    <property type="match status" value="1"/>
</dbReference>
<dbReference type="Proteomes" id="UP000076738">
    <property type="component" value="Unassembled WGS sequence"/>
</dbReference>
<keyword evidence="6 9" id="KW-0472">Membrane</keyword>
<evidence type="ECO:0000256" key="6">
    <source>
        <dbReference type="ARBA" id="ARBA00023136"/>
    </source>
</evidence>
<keyword evidence="5 9" id="KW-1133">Transmembrane helix</keyword>
<feature type="transmembrane region" description="Helical" evidence="9">
    <location>
        <begin position="347"/>
        <end position="370"/>
    </location>
</feature>
<dbReference type="OrthoDB" id="6133115at2759"/>
<evidence type="ECO:0000256" key="5">
    <source>
        <dbReference type="ARBA" id="ARBA00022989"/>
    </source>
</evidence>
<name>A0A167KK01_CALVF</name>
<evidence type="ECO:0000256" key="7">
    <source>
        <dbReference type="ARBA" id="ARBA00049119"/>
    </source>
</evidence>